<dbReference type="EMBL" id="RBWS01000001">
    <property type="protein sequence ID" value="RKO73241.1"/>
    <property type="molecule type" value="Genomic_DNA"/>
</dbReference>
<organism evidence="7 8">
    <name type="scientific">Sphingobacterium puteale</name>
    <dbReference type="NCBI Taxonomy" id="2420510"/>
    <lineage>
        <taxon>Bacteria</taxon>
        <taxon>Pseudomonadati</taxon>
        <taxon>Bacteroidota</taxon>
        <taxon>Sphingobacteriia</taxon>
        <taxon>Sphingobacteriales</taxon>
        <taxon>Sphingobacteriaceae</taxon>
        <taxon>Sphingobacterium</taxon>
    </lineage>
</organism>
<dbReference type="Gene3D" id="3.10.50.40">
    <property type="match status" value="1"/>
</dbReference>
<evidence type="ECO:0000259" key="6">
    <source>
        <dbReference type="PROSITE" id="PS50059"/>
    </source>
</evidence>
<evidence type="ECO:0000313" key="8">
    <source>
        <dbReference type="Proteomes" id="UP000282423"/>
    </source>
</evidence>
<keyword evidence="8" id="KW-1185">Reference proteome</keyword>
<gene>
    <name evidence="7" type="ORF">D7322_00765</name>
</gene>
<dbReference type="SUPFAM" id="SSF54534">
    <property type="entry name" value="FKBP-like"/>
    <property type="match status" value="1"/>
</dbReference>
<dbReference type="InterPro" id="IPR046357">
    <property type="entry name" value="PPIase_dom_sf"/>
</dbReference>
<sequence>MNKFLSPLFLGIVALALLNVVSCNKNDDIPIYNATEQFKTDSVLLKNYVDSWFPDAQYDAETGIWYEMLATGTGNYNYKIVDTLNAKHLKFSPTVKYVGKLLNGNIFDQTEAGKTSTFNIRTNTGYQYPFDSTIIPAWTFAFAPKRIGDMKLGGLTEKGLQKGSKIHIVVPSRWAHGSLAMGKIPANSPLDFVIEVVDIK</sequence>
<dbReference type="PROSITE" id="PS50059">
    <property type="entry name" value="FKBP_PPIASE"/>
    <property type="match status" value="1"/>
</dbReference>
<evidence type="ECO:0000256" key="5">
    <source>
        <dbReference type="SAM" id="SignalP"/>
    </source>
</evidence>
<comment type="caution">
    <text evidence="7">The sequence shown here is derived from an EMBL/GenBank/DDBJ whole genome shotgun (WGS) entry which is preliminary data.</text>
</comment>
<dbReference type="RefSeq" id="WP_121120576.1">
    <property type="nucleotide sequence ID" value="NZ_CP158959.1"/>
</dbReference>
<dbReference type="GO" id="GO:0003755">
    <property type="term" value="F:peptidyl-prolyl cis-trans isomerase activity"/>
    <property type="evidence" value="ECO:0007669"/>
    <property type="project" value="UniProtKB-UniRule"/>
</dbReference>
<feature type="chain" id="PRO_5019378310" description="Peptidyl-prolyl cis-trans isomerase" evidence="5">
    <location>
        <begin position="26"/>
        <end position="200"/>
    </location>
</feature>
<keyword evidence="5" id="KW-0732">Signal</keyword>
<keyword evidence="3 4" id="KW-0413">Isomerase</keyword>
<dbReference type="InterPro" id="IPR001179">
    <property type="entry name" value="PPIase_FKBP_dom"/>
</dbReference>
<evidence type="ECO:0000256" key="1">
    <source>
        <dbReference type="ARBA" id="ARBA00000971"/>
    </source>
</evidence>
<comment type="similarity">
    <text evidence="4">Belongs to the FKBP-type PPIase family.</text>
</comment>
<dbReference type="Pfam" id="PF00254">
    <property type="entry name" value="FKBP_C"/>
    <property type="match status" value="1"/>
</dbReference>
<feature type="domain" description="PPIase FKBP-type" evidence="6">
    <location>
        <begin position="94"/>
        <end position="200"/>
    </location>
</feature>
<dbReference type="OrthoDB" id="669809at2"/>
<keyword evidence="2 3" id="KW-0697">Rotamase</keyword>
<evidence type="ECO:0000256" key="2">
    <source>
        <dbReference type="ARBA" id="ARBA00023110"/>
    </source>
</evidence>
<name>A0A420W3V7_9SPHI</name>
<comment type="catalytic activity">
    <reaction evidence="1 3 4">
        <text>[protein]-peptidylproline (omega=180) = [protein]-peptidylproline (omega=0)</text>
        <dbReference type="Rhea" id="RHEA:16237"/>
        <dbReference type="Rhea" id="RHEA-COMP:10747"/>
        <dbReference type="Rhea" id="RHEA-COMP:10748"/>
        <dbReference type="ChEBI" id="CHEBI:83833"/>
        <dbReference type="ChEBI" id="CHEBI:83834"/>
        <dbReference type="EC" id="5.2.1.8"/>
    </reaction>
</comment>
<dbReference type="EC" id="5.2.1.8" evidence="4"/>
<evidence type="ECO:0000256" key="4">
    <source>
        <dbReference type="RuleBase" id="RU003915"/>
    </source>
</evidence>
<dbReference type="Proteomes" id="UP000282423">
    <property type="component" value="Unassembled WGS sequence"/>
</dbReference>
<accession>A0A420W3V7</accession>
<evidence type="ECO:0000256" key="3">
    <source>
        <dbReference type="PROSITE-ProRule" id="PRU00277"/>
    </source>
</evidence>
<evidence type="ECO:0000313" key="7">
    <source>
        <dbReference type="EMBL" id="RKO73241.1"/>
    </source>
</evidence>
<reference evidence="7 8" key="1">
    <citation type="submission" date="2018-10" db="EMBL/GenBank/DDBJ databases">
        <title>Sphingobacterium sp. M05W1-28.</title>
        <authorList>
            <person name="Cai H."/>
        </authorList>
    </citation>
    <scope>NUCLEOTIDE SEQUENCE [LARGE SCALE GENOMIC DNA]</scope>
    <source>
        <strain evidence="7 8">M05W1-28</strain>
    </source>
</reference>
<proteinExistence type="inferred from homology"/>
<feature type="signal peptide" evidence="5">
    <location>
        <begin position="1"/>
        <end position="25"/>
    </location>
</feature>
<dbReference type="AlphaFoldDB" id="A0A420W3V7"/>
<protein>
    <recommendedName>
        <fullName evidence="4">Peptidyl-prolyl cis-trans isomerase</fullName>
        <ecNumber evidence="4">5.2.1.8</ecNumber>
    </recommendedName>
</protein>